<proteinExistence type="predicted"/>
<dbReference type="EMBL" id="JAGFNZ010000001">
    <property type="protein sequence ID" value="MBW7571340.1"/>
    <property type="molecule type" value="Genomic_DNA"/>
</dbReference>
<dbReference type="InterPro" id="IPR036388">
    <property type="entry name" value="WH-like_DNA-bd_sf"/>
</dbReference>
<evidence type="ECO:0000259" key="4">
    <source>
        <dbReference type="PROSITE" id="PS50949"/>
    </source>
</evidence>
<dbReference type="PROSITE" id="PS50949">
    <property type="entry name" value="HTH_GNTR"/>
    <property type="match status" value="1"/>
</dbReference>
<dbReference type="InterPro" id="IPR011711">
    <property type="entry name" value="GntR_C"/>
</dbReference>
<evidence type="ECO:0000256" key="3">
    <source>
        <dbReference type="ARBA" id="ARBA00023163"/>
    </source>
</evidence>
<feature type="domain" description="HTH gntR-type" evidence="4">
    <location>
        <begin position="16"/>
        <end position="83"/>
    </location>
</feature>
<name>A0ABS7DKH0_9FIRM</name>
<dbReference type="PANTHER" id="PTHR43537">
    <property type="entry name" value="TRANSCRIPTIONAL REGULATOR, GNTR FAMILY"/>
    <property type="match status" value="1"/>
</dbReference>
<dbReference type="InterPro" id="IPR000524">
    <property type="entry name" value="Tscrpt_reg_HTH_GntR"/>
</dbReference>
<dbReference type="SMART" id="SM00345">
    <property type="entry name" value="HTH_GNTR"/>
    <property type="match status" value="1"/>
</dbReference>
<dbReference type="Pfam" id="PF07729">
    <property type="entry name" value="FCD"/>
    <property type="match status" value="1"/>
</dbReference>
<dbReference type="Gene3D" id="1.20.120.530">
    <property type="entry name" value="GntR ligand-binding domain-like"/>
    <property type="match status" value="1"/>
</dbReference>
<keyword evidence="6" id="KW-1185">Reference proteome</keyword>
<dbReference type="Gene3D" id="1.10.10.10">
    <property type="entry name" value="Winged helix-like DNA-binding domain superfamily/Winged helix DNA-binding domain"/>
    <property type="match status" value="1"/>
</dbReference>
<keyword evidence="2" id="KW-0238">DNA-binding</keyword>
<dbReference type="InterPro" id="IPR008920">
    <property type="entry name" value="TF_FadR/GntR_C"/>
</dbReference>
<dbReference type="PANTHER" id="PTHR43537:SF24">
    <property type="entry name" value="GLUCONATE OPERON TRANSCRIPTIONAL REPRESSOR"/>
    <property type="match status" value="1"/>
</dbReference>
<evidence type="ECO:0000256" key="1">
    <source>
        <dbReference type="ARBA" id="ARBA00023015"/>
    </source>
</evidence>
<dbReference type="InterPro" id="IPR036390">
    <property type="entry name" value="WH_DNA-bd_sf"/>
</dbReference>
<dbReference type="SUPFAM" id="SSF46785">
    <property type="entry name" value="Winged helix' DNA-binding domain"/>
    <property type="match status" value="1"/>
</dbReference>
<comment type="caution">
    <text evidence="5">The sequence shown here is derived from an EMBL/GenBank/DDBJ whole genome shotgun (WGS) entry which is preliminary data.</text>
</comment>
<sequence>MNQLMPENDTTKTVQESTSEVAAQKIRESIISGRLRPGDKLREADLCKWLKVSRTPVREAFRILQSEGFVTHNPNYGVMVATLGVDDVEHLYEIRSVLEQISVFDSTPHITQEQLDELKKINKTMSNFDEINPQKSCDLDLQFHTLIAQASQNQILIECLAGVYRKTSMVLQFIPFKKERIAQTCKEHADIISSMESRDSELAKKYMEIHFYKSTESLVKKAIAYNQLTHQSDQQ</sequence>
<gene>
    <name evidence="5" type="ORF">J5W02_00825</name>
</gene>
<keyword evidence="3" id="KW-0804">Transcription</keyword>
<accession>A0ABS7DKH0</accession>
<evidence type="ECO:0000313" key="6">
    <source>
        <dbReference type="Proteomes" id="UP000719942"/>
    </source>
</evidence>
<keyword evidence="1" id="KW-0805">Transcription regulation</keyword>
<organism evidence="5 6">
    <name type="scientific">Caproiciproducens faecalis</name>
    <dbReference type="NCBI Taxonomy" id="2820301"/>
    <lineage>
        <taxon>Bacteria</taxon>
        <taxon>Bacillati</taxon>
        <taxon>Bacillota</taxon>
        <taxon>Clostridia</taxon>
        <taxon>Eubacteriales</taxon>
        <taxon>Acutalibacteraceae</taxon>
        <taxon>Caproiciproducens</taxon>
    </lineage>
</organism>
<dbReference type="SMART" id="SM00895">
    <property type="entry name" value="FCD"/>
    <property type="match status" value="1"/>
</dbReference>
<dbReference type="RefSeq" id="WP_219938550.1">
    <property type="nucleotide sequence ID" value="NZ_JAGFNZ010000001.1"/>
</dbReference>
<protein>
    <submittedName>
        <fullName evidence="5">GntR family transcriptional regulator</fullName>
    </submittedName>
</protein>
<evidence type="ECO:0000313" key="5">
    <source>
        <dbReference type="EMBL" id="MBW7571340.1"/>
    </source>
</evidence>
<reference evidence="5 6" key="1">
    <citation type="submission" date="2021-03" db="EMBL/GenBank/DDBJ databases">
        <title>Caproiciproducens sp. nov. isolated from feces of cow.</title>
        <authorList>
            <person name="Choi J.-Y."/>
        </authorList>
    </citation>
    <scope>NUCLEOTIDE SEQUENCE [LARGE SCALE GENOMIC DNA]</scope>
    <source>
        <strain evidence="5 6">AGMB10547</strain>
    </source>
</reference>
<dbReference type="CDD" id="cd07377">
    <property type="entry name" value="WHTH_GntR"/>
    <property type="match status" value="1"/>
</dbReference>
<dbReference type="SUPFAM" id="SSF48008">
    <property type="entry name" value="GntR ligand-binding domain-like"/>
    <property type="match status" value="1"/>
</dbReference>
<evidence type="ECO:0000256" key="2">
    <source>
        <dbReference type="ARBA" id="ARBA00023125"/>
    </source>
</evidence>
<dbReference type="Pfam" id="PF00392">
    <property type="entry name" value="GntR"/>
    <property type="match status" value="1"/>
</dbReference>
<dbReference type="Proteomes" id="UP000719942">
    <property type="component" value="Unassembled WGS sequence"/>
</dbReference>